<dbReference type="InterPro" id="IPR011044">
    <property type="entry name" value="Quino_amine_DH_bsu"/>
</dbReference>
<evidence type="ECO:0000313" key="2">
    <source>
        <dbReference type="EMBL" id="KKO75745.1"/>
    </source>
</evidence>
<dbReference type="SUPFAM" id="SSF50969">
    <property type="entry name" value="YVTN repeat-like/Quinoprotein amine dehydrogenase"/>
    <property type="match status" value="1"/>
</dbReference>
<feature type="transmembrane region" description="Helical" evidence="1">
    <location>
        <begin position="85"/>
        <end position="108"/>
    </location>
</feature>
<name>A0A0F9WG81_9MICR</name>
<dbReference type="GeneID" id="36318853"/>
<proteinExistence type="predicted"/>
<dbReference type="EMBL" id="JPQZ01000013">
    <property type="protein sequence ID" value="KKO75745.1"/>
    <property type="molecule type" value="Genomic_DNA"/>
</dbReference>
<protein>
    <submittedName>
        <fullName evidence="2">Transcriptional repressor for rna polymerase ii</fullName>
    </submittedName>
</protein>
<dbReference type="VEuPathDB" id="MicrosporidiaDB:NCER_101433"/>
<evidence type="ECO:0000313" key="3">
    <source>
        <dbReference type="Proteomes" id="UP000034350"/>
    </source>
</evidence>
<dbReference type="Proteomes" id="UP000034350">
    <property type="component" value="Unassembled WGS sequence"/>
</dbReference>
<keyword evidence="1" id="KW-0472">Membrane</keyword>
<keyword evidence="1" id="KW-0812">Transmembrane</keyword>
<dbReference type="VEuPathDB" id="MicrosporidiaDB:G9O61_00g000280"/>
<comment type="caution">
    <text evidence="2">The sequence shown here is derived from an EMBL/GenBank/DDBJ whole genome shotgun (WGS) entry which is preliminary data.</text>
</comment>
<dbReference type="AlphaFoldDB" id="A0A0F9WG81"/>
<reference evidence="2 3" key="1">
    <citation type="journal article" date="2015" name="Environ. Microbiol.">
        <title>Genome analyses suggest the presence of polyploidy and recent human-driven expansions in eight global populations of the honeybee pathogen Nosema ceranae.</title>
        <authorList>
            <person name="Pelin A."/>
            <person name="Selman M."/>
            <person name="Aris-Brosou S."/>
            <person name="Farinelli L."/>
            <person name="Corradi N."/>
        </authorList>
    </citation>
    <scope>NUCLEOTIDE SEQUENCE [LARGE SCALE GENOMIC DNA]</scope>
    <source>
        <strain evidence="2 3">PA08 1199</strain>
    </source>
</reference>
<evidence type="ECO:0000256" key="1">
    <source>
        <dbReference type="SAM" id="Phobius"/>
    </source>
</evidence>
<keyword evidence="1" id="KW-1133">Transmembrane helix</keyword>
<gene>
    <name evidence="2" type="ORF">AAJ76_1300048375</name>
</gene>
<accession>A0A0F9WG81</accession>
<dbReference type="RefSeq" id="XP_024331487.1">
    <property type="nucleotide sequence ID" value="XM_024473951.1"/>
</dbReference>
<keyword evidence="3" id="KW-1185">Reference proteome</keyword>
<organism evidence="2 3">
    <name type="scientific">Vairimorpha ceranae</name>
    <dbReference type="NCBI Taxonomy" id="40302"/>
    <lineage>
        <taxon>Eukaryota</taxon>
        <taxon>Fungi</taxon>
        <taxon>Fungi incertae sedis</taxon>
        <taxon>Microsporidia</taxon>
        <taxon>Nosematidae</taxon>
        <taxon>Vairimorpha</taxon>
    </lineage>
</organism>
<sequence>MYQPDINTYLEAIKQQYDVLLQENKKLKIENKKLIECNIEYKRKVNYYKNIYKTTNLLKIGSDWSLEGHKYFSLSQTKKFYFKDLYFSSISASGIIVFLSQNIIHILINNKLFMLVNDRFIEYDDNIKKYKYSYDSPYVRYFLDDEDFLYIFSNNFLKKYDLNTFILLSTLNMPNHIGIKVKNKLIYLTCYDKSFRVYDNDKLVLLLHSSEEIRSNLLLINNIGYSITVRNNLVIFDIQNKTVKTVNLNINGDIKRIYNIDNLILLKGITLYSYDDVSQEVKEIEIDEEVKFMNVIDKYILIGNNNALVIYDHNSMKKMYLKIRDAEILNVSSCKSNILVEGQNMIRVYQFY</sequence>
<dbReference type="VEuPathDB" id="MicrosporidiaDB:AAJ76_1300048375"/>
<dbReference type="OrthoDB" id="538223at2759"/>